<reference evidence="2" key="1">
    <citation type="journal article" date="2015" name="Nature">
        <title>Complex archaea that bridge the gap between prokaryotes and eukaryotes.</title>
        <authorList>
            <person name="Spang A."/>
            <person name="Saw J.H."/>
            <person name="Jorgensen S.L."/>
            <person name="Zaremba-Niedzwiedzka K."/>
            <person name="Martijn J."/>
            <person name="Lind A.E."/>
            <person name="van Eijk R."/>
            <person name="Schleper C."/>
            <person name="Guy L."/>
            <person name="Ettema T.J."/>
        </authorList>
    </citation>
    <scope>NUCLEOTIDE SEQUENCE</scope>
</reference>
<feature type="non-terminal residue" evidence="2">
    <location>
        <position position="152"/>
    </location>
</feature>
<organism evidence="2">
    <name type="scientific">marine sediment metagenome</name>
    <dbReference type="NCBI Taxonomy" id="412755"/>
    <lineage>
        <taxon>unclassified sequences</taxon>
        <taxon>metagenomes</taxon>
        <taxon>ecological metagenomes</taxon>
    </lineage>
</organism>
<sequence>MAAITRSTIIDALDANLDQMFQDGLTSWGEEYRKIFNVLNSDKQSEKDSYESGFGLMPEKNEGVAATYDVIKPGISKTYLHLTYALGYEITEEAIEDNLRTPETFNKLPAALNRSGIETVEITAANIINNGFTTNGFDGVPLFSTAHPNLDG</sequence>
<proteinExistence type="predicted"/>
<gene>
    <name evidence="2" type="ORF">LCGC14_2712890</name>
</gene>
<name>A0A0F9BLG9_9ZZZZ</name>
<dbReference type="AlphaFoldDB" id="A0A0F9BLG9"/>
<dbReference type="Pfam" id="PF10124">
    <property type="entry name" value="Mu-like_gpT"/>
    <property type="match status" value="1"/>
</dbReference>
<evidence type="ECO:0000313" key="2">
    <source>
        <dbReference type="EMBL" id="KKK91444.1"/>
    </source>
</evidence>
<comment type="caution">
    <text evidence="2">The sequence shown here is derived from an EMBL/GenBank/DDBJ whole genome shotgun (WGS) entry which is preliminary data.</text>
</comment>
<accession>A0A0F9BLG9</accession>
<evidence type="ECO:0000259" key="1">
    <source>
        <dbReference type="Pfam" id="PF10124"/>
    </source>
</evidence>
<dbReference type="InterPro" id="IPR018774">
    <property type="entry name" value="Phage_Mu_GpT"/>
</dbReference>
<protein>
    <recommendedName>
        <fullName evidence="1">Bacteriophage Mu GpT domain-containing protein</fullName>
    </recommendedName>
</protein>
<feature type="domain" description="Bacteriophage Mu GpT" evidence="1">
    <location>
        <begin position="11"/>
        <end position="151"/>
    </location>
</feature>
<dbReference type="EMBL" id="LAZR01048647">
    <property type="protein sequence ID" value="KKK91444.1"/>
    <property type="molecule type" value="Genomic_DNA"/>
</dbReference>